<sequence>MRPARPTLRCLQEDLDLPVPPVTQPLEEVDHPLVGKAVEQFADADAKHERIRAIDDQVLFKVKVQRWRGAVLVDADLPWLVAGGRREDGSGDDFYATLETEGNAARARYNTDHREGLKTTTYSAHLLPDRADFVRYRAEAGVRFARRIRAAIRELVRDSLRDGREHTVDFDTFTLGIHVRADHGHETYVAVRITGSVPPNLAVVILGDVPGCDRDGWYPEYALPERDLLPAEQAWSNIMDPTGAAALLDDNG</sequence>
<organism evidence="1 2">
    <name type="scientific">Actinacidiphila oryziradicis</name>
    <dbReference type="NCBI Taxonomy" id="2571141"/>
    <lineage>
        <taxon>Bacteria</taxon>
        <taxon>Bacillati</taxon>
        <taxon>Actinomycetota</taxon>
        <taxon>Actinomycetes</taxon>
        <taxon>Kitasatosporales</taxon>
        <taxon>Streptomycetaceae</taxon>
        <taxon>Actinacidiphila</taxon>
    </lineage>
</organism>
<dbReference type="OrthoDB" id="4075286at2"/>
<gene>
    <name evidence="1" type="ORF">FCI23_12945</name>
</gene>
<comment type="caution">
    <text evidence="1">The sequence shown here is derived from an EMBL/GenBank/DDBJ whole genome shotgun (WGS) entry which is preliminary data.</text>
</comment>
<dbReference type="RefSeq" id="WP_136723661.1">
    <property type="nucleotide sequence ID" value="NZ_SUMC01000009.1"/>
</dbReference>
<keyword evidence="2" id="KW-1185">Reference proteome</keyword>
<evidence type="ECO:0000313" key="1">
    <source>
        <dbReference type="EMBL" id="TKA11248.1"/>
    </source>
</evidence>
<accession>A0A4U0SPN1</accession>
<name>A0A4U0SPN1_9ACTN</name>
<dbReference type="EMBL" id="SUMC01000009">
    <property type="protein sequence ID" value="TKA11248.1"/>
    <property type="molecule type" value="Genomic_DNA"/>
</dbReference>
<protein>
    <submittedName>
        <fullName evidence="1">Uncharacterized protein</fullName>
    </submittedName>
</protein>
<proteinExistence type="predicted"/>
<reference evidence="1 2" key="1">
    <citation type="submission" date="2019-04" db="EMBL/GenBank/DDBJ databases">
        <title>Streptomyces oryziradicis sp. nov., a novel actinomycete isolated from rhizosphere soil of rice (Oryza sativa L.).</title>
        <authorList>
            <person name="Li C."/>
        </authorList>
    </citation>
    <scope>NUCLEOTIDE SEQUENCE [LARGE SCALE GENOMIC DNA]</scope>
    <source>
        <strain evidence="1 2">NEAU-C40</strain>
    </source>
</reference>
<evidence type="ECO:0000313" key="2">
    <source>
        <dbReference type="Proteomes" id="UP000305778"/>
    </source>
</evidence>
<dbReference type="Proteomes" id="UP000305778">
    <property type="component" value="Unassembled WGS sequence"/>
</dbReference>
<dbReference type="AlphaFoldDB" id="A0A4U0SPN1"/>